<evidence type="ECO:0000259" key="2">
    <source>
        <dbReference type="Pfam" id="PF07995"/>
    </source>
</evidence>
<dbReference type="AlphaFoldDB" id="A0A543ASU4"/>
<name>A0A543ASU4_9ACTN</name>
<feature type="chain" id="PRO_5022244245" evidence="1">
    <location>
        <begin position="26"/>
        <end position="341"/>
    </location>
</feature>
<feature type="domain" description="Glucose/Sorbosone dehydrogenase" evidence="2">
    <location>
        <begin position="46"/>
        <end position="331"/>
    </location>
</feature>
<evidence type="ECO:0000313" key="3">
    <source>
        <dbReference type="EMBL" id="TQL75659.1"/>
    </source>
</evidence>
<proteinExistence type="predicted"/>
<dbReference type="Pfam" id="PF07995">
    <property type="entry name" value="GSDH"/>
    <property type="match status" value="1"/>
</dbReference>
<dbReference type="InterPro" id="IPR011042">
    <property type="entry name" value="6-blade_b-propeller_TolB-like"/>
</dbReference>
<dbReference type="PANTHER" id="PTHR19328">
    <property type="entry name" value="HEDGEHOG-INTERACTING PROTEIN"/>
    <property type="match status" value="1"/>
</dbReference>
<comment type="caution">
    <text evidence="3">The sequence shown here is derived from an EMBL/GenBank/DDBJ whole genome shotgun (WGS) entry which is preliminary data.</text>
</comment>
<dbReference type="RefSeq" id="WP_142035880.1">
    <property type="nucleotide sequence ID" value="NZ_JBHTGS010000001.1"/>
</dbReference>
<dbReference type="PANTHER" id="PTHR19328:SF13">
    <property type="entry name" value="HIPL1 PROTEIN"/>
    <property type="match status" value="1"/>
</dbReference>
<dbReference type="Proteomes" id="UP000317043">
    <property type="component" value="Unassembled WGS sequence"/>
</dbReference>
<dbReference type="InterPro" id="IPR012938">
    <property type="entry name" value="Glc/Sorbosone_DH"/>
</dbReference>
<protein>
    <submittedName>
        <fullName evidence="3">Glucose/arabinose dehydrogenase</fullName>
    </submittedName>
</protein>
<dbReference type="Gene3D" id="2.120.10.30">
    <property type="entry name" value="TolB, C-terminal domain"/>
    <property type="match status" value="1"/>
</dbReference>
<dbReference type="OrthoDB" id="9770043at2"/>
<keyword evidence="4" id="KW-1185">Reference proteome</keyword>
<reference evidence="3 4" key="1">
    <citation type="submission" date="2019-06" db="EMBL/GenBank/DDBJ databases">
        <title>Sequencing the genomes of 1000 actinobacteria strains.</title>
        <authorList>
            <person name="Klenk H.-P."/>
        </authorList>
    </citation>
    <scope>NUCLEOTIDE SEQUENCE [LARGE SCALE GENOMIC DNA]</scope>
    <source>
        <strain evidence="3 4">DSM 45928</strain>
    </source>
</reference>
<feature type="signal peptide" evidence="1">
    <location>
        <begin position="1"/>
        <end position="25"/>
    </location>
</feature>
<evidence type="ECO:0000256" key="1">
    <source>
        <dbReference type="SAM" id="SignalP"/>
    </source>
</evidence>
<dbReference type="InterPro" id="IPR011041">
    <property type="entry name" value="Quinoprot_gluc/sorb_DH_b-prop"/>
</dbReference>
<dbReference type="SUPFAM" id="SSF50952">
    <property type="entry name" value="Soluble quinoprotein glucose dehydrogenase"/>
    <property type="match status" value="1"/>
</dbReference>
<evidence type="ECO:0000313" key="4">
    <source>
        <dbReference type="Proteomes" id="UP000317043"/>
    </source>
</evidence>
<dbReference type="EMBL" id="VFOW01000001">
    <property type="protein sequence ID" value="TQL75659.1"/>
    <property type="molecule type" value="Genomic_DNA"/>
</dbReference>
<accession>A0A543ASU4</accession>
<sequence length="341" mass="35717">MKLRFTAVAVAAIVVGGGMAVLAEAEEPRAVGGFDFAAGEVVADGLELPWGLDFLPDGSALVTQRDTAEILRLTPGQPGEVVATVSDVVPGGEGGLLGLAVSPYYESDQLVYLYFTAATDNRVGTVTLADPTPQPIITGIPKANIHNGGRVEFGSDGKLYVTTGDAADGDHSQDPDSLGGKILRLEPDGSIPDDNPDPQSPVYTLGHRNVQGLAWTESGDAYASELGQNTFDEVNRIEPGANYGWPVVEGPGGDPDYTDPIVTWPTSQASPSGAAIHGDTMFVAALRGARLWLVPLSGGEPESVLQGDHGRLRTVDVGPDGWLWITTSNGTDDMVVRYPPE</sequence>
<gene>
    <name evidence="3" type="ORF">FB566_1170</name>
</gene>
<dbReference type="InParanoid" id="A0A543ASU4"/>
<organism evidence="3 4">
    <name type="scientific">Stackebrandtia endophytica</name>
    <dbReference type="NCBI Taxonomy" id="1496996"/>
    <lineage>
        <taxon>Bacteria</taxon>
        <taxon>Bacillati</taxon>
        <taxon>Actinomycetota</taxon>
        <taxon>Actinomycetes</taxon>
        <taxon>Glycomycetales</taxon>
        <taxon>Glycomycetaceae</taxon>
        <taxon>Stackebrandtia</taxon>
    </lineage>
</organism>
<keyword evidence="1" id="KW-0732">Signal</keyword>